<dbReference type="RefSeq" id="WP_238273162.1">
    <property type="nucleotide sequence ID" value="NZ_BPQG01000100.1"/>
</dbReference>
<gene>
    <name evidence="1" type="ORF">AFCDBAGC_4826</name>
</gene>
<proteinExistence type="predicted"/>
<keyword evidence="2" id="KW-1185">Reference proteome</keyword>
<protein>
    <recommendedName>
        <fullName evidence="3">Glycosyltransferase</fullName>
    </recommendedName>
</protein>
<name>A0ABQ4QQE4_9HYPH</name>
<dbReference type="Pfam" id="PF13692">
    <property type="entry name" value="Glyco_trans_1_4"/>
    <property type="match status" value="1"/>
</dbReference>
<evidence type="ECO:0008006" key="3">
    <source>
        <dbReference type="Google" id="ProtNLM"/>
    </source>
</evidence>
<comment type="caution">
    <text evidence="1">The sequence shown here is derived from an EMBL/GenBank/DDBJ whole genome shotgun (WGS) entry which is preliminary data.</text>
</comment>
<accession>A0ABQ4QQE4</accession>
<dbReference type="Gene3D" id="3.40.50.2000">
    <property type="entry name" value="Glycogen Phosphorylase B"/>
    <property type="match status" value="1"/>
</dbReference>
<dbReference type="Proteomes" id="UP001055117">
    <property type="component" value="Unassembled WGS sequence"/>
</dbReference>
<evidence type="ECO:0000313" key="2">
    <source>
        <dbReference type="Proteomes" id="UP001055117"/>
    </source>
</evidence>
<organism evidence="1 2">
    <name type="scientific">Methylobacterium cerastii</name>
    <dbReference type="NCBI Taxonomy" id="932741"/>
    <lineage>
        <taxon>Bacteria</taxon>
        <taxon>Pseudomonadati</taxon>
        <taxon>Pseudomonadota</taxon>
        <taxon>Alphaproteobacteria</taxon>
        <taxon>Hyphomicrobiales</taxon>
        <taxon>Methylobacteriaceae</taxon>
        <taxon>Methylobacterium</taxon>
    </lineage>
</organism>
<dbReference type="SUPFAM" id="SSF53756">
    <property type="entry name" value="UDP-Glycosyltransferase/glycogen phosphorylase"/>
    <property type="match status" value="1"/>
</dbReference>
<dbReference type="EMBL" id="BPQG01000100">
    <property type="protein sequence ID" value="GJD46941.1"/>
    <property type="molecule type" value="Genomic_DNA"/>
</dbReference>
<sequence>MRAETPSSTLAPIATVLVVAPMPAAPASAGNRKRLALTCSALQRAGFAVDFAYFAHEDQVYRRFGQHPPTDLAAMQADFQRTFLIEANETIPLKTRSLTFGIDEWGSGALDRFVAWYAAEHPDTVAILVNYVFLSRCLDYAQDMLKLIDTHDRFADRQLQYRPFRAEPNFYYTDRESEAAALDRADVVLAIQSEEAAYFAGLTDRRVLLLPPVFPVRAPFSAPRAIARIGFVGHGNDPNLFSISKFAHAWAAGWTPDKPELRIAGEICHALGGLDLPGVMLLGYVDDLATFYAETDVIVAPMLMGSGLKMKVAEALSYGVPVVGTAIGFEGFGAEASAHRCADVAAVKAAILALRLDPAALAALTEACATLFARFNTISQQAEAELADVIHAASRKQPVAVAATAAFVEPIAQSWPIGVRSANSALRDDPAYGQLLATERLGEEAARAIRYAPERRRWFAGSTPAPETTPSLGPVAVALSPEWVRGKRLPRVIREAAACAFRDARPDWATTARCVGASANGFALALVLPSHLLTGVRAVVAFLVEPNGGRAHELTLDGIAPLGLPPGFAFETQRPELTPVPAVVSVSGIGLAPIAPNGTVLFLTDDLIGRIAIAPARGSIQP</sequence>
<evidence type="ECO:0000313" key="1">
    <source>
        <dbReference type="EMBL" id="GJD46941.1"/>
    </source>
</evidence>
<reference evidence="1 2" key="1">
    <citation type="journal article" date="2021" name="Front. Microbiol.">
        <title>Comprehensive Comparative Genomics and Phenotyping of Methylobacterium Species.</title>
        <authorList>
            <person name="Alessa O."/>
            <person name="Ogura Y."/>
            <person name="Fujitani Y."/>
            <person name="Takami H."/>
            <person name="Hayashi T."/>
            <person name="Sahin N."/>
            <person name="Tani A."/>
        </authorList>
    </citation>
    <scope>NUCLEOTIDE SEQUENCE [LARGE SCALE GENOMIC DNA]</scope>
    <source>
        <strain evidence="1 2">DSM 23679</strain>
    </source>
</reference>